<sequence>MSMKYGINQKTTSFRSAGRTSAPDIESAPLAAEATPPPVKDNRTLPMVVLAGALCFTAGTVATAASLKSTPPPAPASQAATTSSLATSPSYSSPLFSPDATSRASNTGYCWECSANGERSGGWWWGWGDCVCQAGWAGDCCDERDVNIDDRWLEFLESPPDAAVDKAAELTAKAAALAAGVGAAAVDLSDVDVVVSGGGNFDGYYLGNSMIMDALGIDAQRSAGVSAGGMMPFEIELKGLQATLLTHLSYGILTQEYKDQYYSNAVSAMYQQDHHWRLMAAWQTDKYKNELGPRLDGKVFLGTTCLKPWPTQVTISEFTAAGDQATSAFMSTGTILEIYDGYVCSDGGATAGPNMTPLFQDGERDQLVVDIMRTGYPGDVVYNVDFTQYASLIELGMSEMTKFLKGEAGETDALSICPAGSDTSTNVCK</sequence>
<evidence type="ECO:0000256" key="1">
    <source>
        <dbReference type="SAM" id="MobiDB-lite"/>
    </source>
</evidence>
<proteinExistence type="predicted"/>
<name>A0ABQ6N1M7_9STRA</name>
<feature type="region of interest" description="Disordered" evidence="1">
    <location>
        <begin position="66"/>
        <end position="101"/>
    </location>
</feature>
<keyword evidence="3" id="KW-1185">Reference proteome</keyword>
<feature type="compositionally biased region" description="Low complexity" evidence="1">
    <location>
        <begin position="76"/>
        <end position="94"/>
    </location>
</feature>
<reference evidence="2 3" key="1">
    <citation type="journal article" date="2023" name="Commun. Biol.">
        <title>Genome analysis of Parmales, the sister group of diatoms, reveals the evolutionary specialization of diatoms from phago-mixotrophs to photoautotrophs.</title>
        <authorList>
            <person name="Ban H."/>
            <person name="Sato S."/>
            <person name="Yoshikawa S."/>
            <person name="Yamada K."/>
            <person name="Nakamura Y."/>
            <person name="Ichinomiya M."/>
            <person name="Sato N."/>
            <person name="Blanc-Mathieu R."/>
            <person name="Endo H."/>
            <person name="Kuwata A."/>
            <person name="Ogata H."/>
        </authorList>
    </citation>
    <scope>NUCLEOTIDE SEQUENCE [LARGE SCALE GENOMIC DNA]</scope>
</reference>
<comment type="caution">
    <text evidence="2">The sequence shown here is derived from an EMBL/GenBank/DDBJ whole genome shotgun (WGS) entry which is preliminary data.</text>
</comment>
<gene>
    <name evidence="2" type="ORF">TeGR_g10155</name>
</gene>
<feature type="region of interest" description="Disordered" evidence="1">
    <location>
        <begin position="12"/>
        <end position="39"/>
    </location>
</feature>
<evidence type="ECO:0000313" key="2">
    <source>
        <dbReference type="EMBL" id="GMI37632.1"/>
    </source>
</evidence>
<evidence type="ECO:0000313" key="3">
    <source>
        <dbReference type="Proteomes" id="UP001165060"/>
    </source>
</evidence>
<dbReference type="EMBL" id="BRYB01001984">
    <property type="protein sequence ID" value="GMI37632.1"/>
    <property type="molecule type" value="Genomic_DNA"/>
</dbReference>
<accession>A0ABQ6N1M7</accession>
<organism evidence="2 3">
    <name type="scientific">Tetraparma gracilis</name>
    <dbReference type="NCBI Taxonomy" id="2962635"/>
    <lineage>
        <taxon>Eukaryota</taxon>
        <taxon>Sar</taxon>
        <taxon>Stramenopiles</taxon>
        <taxon>Ochrophyta</taxon>
        <taxon>Bolidophyceae</taxon>
        <taxon>Parmales</taxon>
        <taxon>Triparmaceae</taxon>
        <taxon>Tetraparma</taxon>
    </lineage>
</organism>
<protein>
    <submittedName>
        <fullName evidence="2">Uncharacterized protein</fullName>
    </submittedName>
</protein>
<dbReference type="Proteomes" id="UP001165060">
    <property type="component" value="Unassembled WGS sequence"/>
</dbReference>